<name>A0A3P5XS45_9RHOB</name>
<dbReference type="RefSeq" id="WP_124088381.1">
    <property type="nucleotide sequence ID" value="NZ_UXAW01000107.1"/>
</dbReference>
<dbReference type="Gene3D" id="3.40.50.150">
    <property type="entry name" value="Vaccinia Virus protein VP39"/>
    <property type="match status" value="1"/>
</dbReference>
<reference evidence="2 3" key="1">
    <citation type="submission" date="2018-11" db="EMBL/GenBank/DDBJ databases">
        <authorList>
            <person name="Criscuolo A."/>
        </authorList>
    </citation>
    <scope>NUCLEOTIDE SEQUENCE [LARGE SCALE GENOMIC DNA]</scope>
    <source>
        <strain evidence="2">ACIP111625</strain>
    </source>
</reference>
<dbReference type="InterPro" id="IPR029063">
    <property type="entry name" value="SAM-dependent_MTases_sf"/>
</dbReference>
<dbReference type="OrthoDB" id="7210452at2"/>
<evidence type="ECO:0008006" key="4">
    <source>
        <dbReference type="Google" id="ProtNLM"/>
    </source>
</evidence>
<dbReference type="Proteomes" id="UP000277498">
    <property type="component" value="Unassembled WGS sequence"/>
</dbReference>
<proteinExistence type="predicted"/>
<dbReference type="AlphaFoldDB" id="A0A3P5XS45"/>
<dbReference type="SUPFAM" id="SSF53335">
    <property type="entry name" value="S-adenosyl-L-methionine-dependent methyltransferases"/>
    <property type="match status" value="1"/>
</dbReference>
<feature type="coiled-coil region" evidence="1">
    <location>
        <begin position="355"/>
        <end position="418"/>
    </location>
</feature>
<protein>
    <recommendedName>
        <fullName evidence="4">Methyltransferase domain protein</fullName>
    </recommendedName>
</protein>
<keyword evidence="1" id="KW-0175">Coiled coil</keyword>
<gene>
    <name evidence="2" type="ORF">XINFAN_03694</name>
</gene>
<evidence type="ECO:0000256" key="1">
    <source>
        <dbReference type="SAM" id="Coils"/>
    </source>
</evidence>
<organism evidence="2 3">
    <name type="scientific">Pseudogemmobacter humi</name>
    <dbReference type="NCBI Taxonomy" id="2483812"/>
    <lineage>
        <taxon>Bacteria</taxon>
        <taxon>Pseudomonadati</taxon>
        <taxon>Pseudomonadota</taxon>
        <taxon>Alphaproteobacteria</taxon>
        <taxon>Rhodobacterales</taxon>
        <taxon>Paracoccaceae</taxon>
        <taxon>Pseudogemmobacter</taxon>
    </lineage>
</organism>
<dbReference type="Pfam" id="PF13578">
    <property type="entry name" value="Methyltransf_24"/>
    <property type="match status" value="1"/>
</dbReference>
<sequence>MLLFDKCVLDFFPQYRSTQVAWQALEPFAAWLMRTVQPGRTVELGSYRGDSFFTMLQSSQGLEPVREIWAVDSWEGDRHTGPYGDGVYSQFMTEFSRRADPRARHLRMLFSDALAEFEDGSIDLLHIDGAHDYGSVREDYETWLPKMAPDGIILFHDTLVRQEHFGVWRLWADIVEASPEGRTINLGFSNGLGVLCLGEAVGHDIHRLCAAGDRQKLMTTAALEALGTRILRQSQYEYMLMERAGLTVAEDHVFARGEELEFLRQLRAAEREMQPDPAAIIAEAGNACDLRLRDHVAALTKPEDSPQNEAGTAENPLAGLAALFAPRHEFDAFGNDLRARSAAGEAQTARTGEKVEALESRLTALRDDVADIGNRVGISEQGLGALEKTTAQRLDEAVAALRADLAAAEARLAALAAETSASLARDLLGPRAPEMLEAIAPGLPAALENGIPALYPGFEPHVRNTVRLKNDAQDDAIIGIGAKVDAHEQALNYLIEELRKILKHPFFR</sequence>
<evidence type="ECO:0000313" key="2">
    <source>
        <dbReference type="EMBL" id="VDC33192.1"/>
    </source>
</evidence>
<keyword evidence="3" id="KW-1185">Reference proteome</keyword>
<accession>A0A3P5XS45</accession>
<dbReference type="EMBL" id="UXAW01000107">
    <property type="protein sequence ID" value="VDC33192.1"/>
    <property type="molecule type" value="Genomic_DNA"/>
</dbReference>
<evidence type="ECO:0000313" key="3">
    <source>
        <dbReference type="Proteomes" id="UP000277498"/>
    </source>
</evidence>